<accession>A0ABV3P4T9</accession>
<sequence>MSSAGAVDPLLLRAWQEVSEGTIVLDAQQWRVEHVNAAGAALYGLLPSQMVGRLLSDVFPAAVGSDFHDELRRTRAEGGLVTWTGPVPGTDRWIAVRAQRVDGPDGRQTVLCSFRDVTAERALEVERDALMGSLQRSLENTTRLLRLSEALTATRTVADVAEVAAAAAREGFGATYAAVSVVDHDRQVLRTPFTGDYAPGAQEHWQDVPLDGPGPGLVALRDGQPRFDDEDSLRSGFPELAHRWDVSRARLVATVPLLAARRSVGLLTVVWREDVDLPEGQRAMLVALASYTTQALQRALLLAERTATARTLQNSMLTTDLPQAGGLELVARYVAAHTDDQVGGDWYDGVLLPDGTTLLVIGDVAGHDITAAAEMGQLRIALRALAVDRDDPPALLLDRLESVVDSFRADAILASCLVVRVEQDAGARAAGVRVLRWANAGHPPPVLVLADGTARVLDADPDLLLGVGAGHRTDHVVEVPAGATLLLYTDGLVERRDDDLDVGIERLRAKASGLAGPHLAAALDELLAEVEDGGPDAGGDDVALLAVRFHPQP</sequence>
<dbReference type="RefSeq" id="WP_367637371.1">
    <property type="nucleotide sequence ID" value="NZ_JBFNQN010000004.1"/>
</dbReference>
<dbReference type="InterPro" id="IPR000014">
    <property type="entry name" value="PAS"/>
</dbReference>
<gene>
    <name evidence="4" type="ORF">AB1207_07645</name>
</gene>
<evidence type="ECO:0000259" key="2">
    <source>
        <dbReference type="SMART" id="SM00091"/>
    </source>
</evidence>
<dbReference type="SMART" id="SM00091">
    <property type="entry name" value="PAS"/>
    <property type="match status" value="1"/>
</dbReference>
<dbReference type="SUPFAM" id="SSF55781">
    <property type="entry name" value="GAF domain-like"/>
    <property type="match status" value="1"/>
</dbReference>
<dbReference type="SMART" id="SM00331">
    <property type="entry name" value="PP2C_SIG"/>
    <property type="match status" value="1"/>
</dbReference>
<dbReference type="PANTHER" id="PTHR43156:SF2">
    <property type="entry name" value="STAGE II SPORULATION PROTEIN E"/>
    <property type="match status" value="1"/>
</dbReference>
<dbReference type="Gene3D" id="3.30.450.40">
    <property type="match status" value="1"/>
</dbReference>
<dbReference type="InterPro" id="IPR036457">
    <property type="entry name" value="PPM-type-like_dom_sf"/>
</dbReference>
<protein>
    <submittedName>
        <fullName evidence="4">SpoIIE family protein phosphatase</fullName>
    </submittedName>
</protein>
<dbReference type="Pfam" id="PF08448">
    <property type="entry name" value="PAS_4"/>
    <property type="match status" value="1"/>
</dbReference>
<dbReference type="SUPFAM" id="SSF55785">
    <property type="entry name" value="PYP-like sensor domain (PAS domain)"/>
    <property type="match status" value="1"/>
</dbReference>
<feature type="domain" description="PPM-type phosphatase" evidence="3">
    <location>
        <begin position="327"/>
        <end position="549"/>
    </location>
</feature>
<dbReference type="SUPFAM" id="SSF81606">
    <property type="entry name" value="PP2C-like"/>
    <property type="match status" value="1"/>
</dbReference>
<dbReference type="Gene3D" id="3.30.450.20">
    <property type="entry name" value="PAS domain"/>
    <property type="match status" value="1"/>
</dbReference>
<dbReference type="Gene3D" id="3.60.40.10">
    <property type="entry name" value="PPM-type phosphatase domain"/>
    <property type="match status" value="1"/>
</dbReference>
<dbReference type="InterPro" id="IPR035965">
    <property type="entry name" value="PAS-like_dom_sf"/>
</dbReference>
<dbReference type="InterPro" id="IPR003018">
    <property type="entry name" value="GAF"/>
</dbReference>
<dbReference type="Pfam" id="PF13185">
    <property type="entry name" value="GAF_2"/>
    <property type="match status" value="1"/>
</dbReference>
<dbReference type="InterPro" id="IPR001932">
    <property type="entry name" value="PPM-type_phosphatase-like_dom"/>
</dbReference>
<feature type="domain" description="PAS" evidence="2">
    <location>
        <begin position="9"/>
        <end position="76"/>
    </location>
</feature>
<keyword evidence="5" id="KW-1185">Reference proteome</keyword>
<reference evidence="4 5" key="1">
    <citation type="submission" date="2024-07" db="EMBL/GenBank/DDBJ databases">
        <authorList>
            <person name="Thanompreechachai J."/>
            <person name="Duangmal K."/>
        </authorList>
    </citation>
    <scope>NUCLEOTIDE SEQUENCE [LARGE SCALE GENOMIC DNA]</scope>
    <source>
        <strain evidence="4 5">KCTC 19886</strain>
    </source>
</reference>
<dbReference type="Pfam" id="PF07228">
    <property type="entry name" value="SpoIIE"/>
    <property type="match status" value="1"/>
</dbReference>
<dbReference type="Proteomes" id="UP001555826">
    <property type="component" value="Unassembled WGS sequence"/>
</dbReference>
<dbReference type="CDD" id="cd00130">
    <property type="entry name" value="PAS"/>
    <property type="match status" value="1"/>
</dbReference>
<evidence type="ECO:0000313" key="5">
    <source>
        <dbReference type="Proteomes" id="UP001555826"/>
    </source>
</evidence>
<comment type="caution">
    <text evidence="4">The sequence shown here is derived from an EMBL/GenBank/DDBJ whole genome shotgun (WGS) entry which is preliminary data.</text>
</comment>
<name>A0ABV3P4T9_9ACTN</name>
<proteinExistence type="predicted"/>
<dbReference type="InterPro" id="IPR013656">
    <property type="entry name" value="PAS_4"/>
</dbReference>
<dbReference type="InterPro" id="IPR029016">
    <property type="entry name" value="GAF-like_dom_sf"/>
</dbReference>
<keyword evidence="1" id="KW-0378">Hydrolase</keyword>
<organism evidence="4 5">
    <name type="scientific">Kineococcus endophyticus</name>
    <dbReference type="NCBI Taxonomy" id="1181883"/>
    <lineage>
        <taxon>Bacteria</taxon>
        <taxon>Bacillati</taxon>
        <taxon>Actinomycetota</taxon>
        <taxon>Actinomycetes</taxon>
        <taxon>Kineosporiales</taxon>
        <taxon>Kineosporiaceae</taxon>
        <taxon>Kineococcus</taxon>
    </lineage>
</organism>
<evidence type="ECO:0000313" key="4">
    <source>
        <dbReference type="EMBL" id="MEW9264616.1"/>
    </source>
</evidence>
<evidence type="ECO:0000259" key="3">
    <source>
        <dbReference type="SMART" id="SM00331"/>
    </source>
</evidence>
<evidence type="ECO:0000256" key="1">
    <source>
        <dbReference type="ARBA" id="ARBA00022801"/>
    </source>
</evidence>
<dbReference type="PANTHER" id="PTHR43156">
    <property type="entry name" value="STAGE II SPORULATION PROTEIN E-RELATED"/>
    <property type="match status" value="1"/>
</dbReference>
<dbReference type="InterPro" id="IPR052016">
    <property type="entry name" value="Bact_Sigma-Reg"/>
</dbReference>
<dbReference type="EMBL" id="JBFNQN010000004">
    <property type="protein sequence ID" value="MEW9264616.1"/>
    <property type="molecule type" value="Genomic_DNA"/>
</dbReference>